<name>A0ABP9F467_9FLAO</name>
<gene>
    <name evidence="2" type="ORF">GCM10023311_09640</name>
</gene>
<dbReference type="InterPro" id="IPR006640">
    <property type="entry name" value="SprT-like_domain"/>
</dbReference>
<evidence type="ECO:0000313" key="3">
    <source>
        <dbReference type="Proteomes" id="UP001500433"/>
    </source>
</evidence>
<reference evidence="3" key="1">
    <citation type="journal article" date="2019" name="Int. J. Syst. Evol. Microbiol.">
        <title>The Global Catalogue of Microorganisms (GCM) 10K type strain sequencing project: providing services to taxonomists for standard genome sequencing and annotation.</title>
        <authorList>
            <consortium name="The Broad Institute Genomics Platform"/>
            <consortium name="The Broad Institute Genome Sequencing Center for Infectious Disease"/>
            <person name="Wu L."/>
            <person name="Ma J."/>
        </authorList>
    </citation>
    <scope>NUCLEOTIDE SEQUENCE [LARGE SCALE GENOMIC DNA]</scope>
    <source>
        <strain evidence="3">JCM 18274</strain>
    </source>
</reference>
<protein>
    <submittedName>
        <fullName evidence="2">SprT-like domain-containing protein</fullName>
    </submittedName>
</protein>
<accession>A0ABP9F467</accession>
<evidence type="ECO:0000313" key="2">
    <source>
        <dbReference type="EMBL" id="GAA4887864.1"/>
    </source>
</evidence>
<dbReference type="EMBL" id="BAABJH010000001">
    <property type="protein sequence ID" value="GAA4887864.1"/>
    <property type="molecule type" value="Genomic_DNA"/>
</dbReference>
<sequence>MHEHLQDYIPANGLSQVLKLLEYDNLTVKIKSERKTRHGDYRRLPNGKHQITINSNLNTYRFLITLIHEIAHFEAYKVYGKLIKPHGIEWKRTFQHLMLPFLNPKIFPVSLLPLLAKHFKSPKASSDTDIHLALALKQFDEPNNKTYVFEVPLGHAFKLYNGKVFEMGKKRVKRFECVELKTGRLYLFNPNAEVELLEL</sequence>
<dbReference type="Proteomes" id="UP001500433">
    <property type="component" value="Unassembled WGS sequence"/>
</dbReference>
<organism evidence="2 3">
    <name type="scientific">Flaviramulus aquimarinus</name>
    <dbReference type="NCBI Taxonomy" id="1170456"/>
    <lineage>
        <taxon>Bacteria</taxon>
        <taxon>Pseudomonadati</taxon>
        <taxon>Bacteroidota</taxon>
        <taxon>Flavobacteriia</taxon>
        <taxon>Flavobacteriales</taxon>
        <taxon>Flavobacteriaceae</taxon>
        <taxon>Flaviramulus</taxon>
    </lineage>
</organism>
<feature type="domain" description="SprT-like" evidence="1">
    <location>
        <begin position="28"/>
        <end position="97"/>
    </location>
</feature>
<keyword evidence="3" id="KW-1185">Reference proteome</keyword>
<comment type="caution">
    <text evidence="2">The sequence shown here is derived from an EMBL/GenBank/DDBJ whole genome shotgun (WGS) entry which is preliminary data.</text>
</comment>
<dbReference type="RefSeq" id="WP_345272900.1">
    <property type="nucleotide sequence ID" value="NZ_BAABJH010000001.1"/>
</dbReference>
<evidence type="ECO:0000259" key="1">
    <source>
        <dbReference type="Pfam" id="PF10263"/>
    </source>
</evidence>
<dbReference type="Pfam" id="PF10263">
    <property type="entry name" value="SprT-like"/>
    <property type="match status" value="1"/>
</dbReference>
<proteinExistence type="predicted"/>